<comment type="caution">
    <text evidence="2">The sequence shown here is derived from an EMBL/GenBank/DDBJ whole genome shotgun (WGS) entry which is preliminary data.</text>
</comment>
<keyword evidence="3" id="KW-1185">Reference proteome</keyword>
<proteinExistence type="predicted"/>
<organism evidence="2 3">
    <name type="scientific">Streptomyces boncukensis</name>
    <dbReference type="NCBI Taxonomy" id="2711219"/>
    <lineage>
        <taxon>Bacteria</taxon>
        <taxon>Bacillati</taxon>
        <taxon>Actinomycetota</taxon>
        <taxon>Actinomycetes</taxon>
        <taxon>Kitasatosporales</taxon>
        <taxon>Streptomycetaceae</taxon>
        <taxon>Streptomyces</taxon>
    </lineage>
</organism>
<sequence length="122" mass="12452">MKLAIGDVVRIRREQTLGTVAGVVTTAGGSAVTLALNGGTTRPVSPDDIELVARGAKPPTPAHGVAVLAFLALGLIAAVINGDTVYGLGASFALTLFVAFTTLTSVTGALINVFLRPRRVRV</sequence>
<feature type="transmembrane region" description="Helical" evidence="1">
    <location>
        <begin position="92"/>
        <end position="115"/>
    </location>
</feature>
<gene>
    <name evidence="2" type="ORF">G5C65_03655</name>
</gene>
<dbReference type="RefSeq" id="WP_165297124.1">
    <property type="nucleotide sequence ID" value="NZ_JAAKZZ010000019.1"/>
</dbReference>
<protein>
    <submittedName>
        <fullName evidence="2">Uncharacterized protein</fullName>
    </submittedName>
</protein>
<dbReference type="AlphaFoldDB" id="A0A6G4WSD5"/>
<accession>A0A6G4WSD5</accession>
<name>A0A6G4WSD5_9ACTN</name>
<keyword evidence="1" id="KW-0812">Transmembrane</keyword>
<dbReference type="EMBL" id="JAAKZZ010000019">
    <property type="protein sequence ID" value="NGO67464.1"/>
    <property type="molecule type" value="Genomic_DNA"/>
</dbReference>
<reference evidence="2 3" key="1">
    <citation type="submission" date="2020-02" db="EMBL/GenBank/DDBJ databases">
        <title>Whole-genome analyses of novel actinobacteria.</title>
        <authorList>
            <person name="Sahin N."/>
            <person name="Tatar D."/>
        </authorList>
    </citation>
    <scope>NUCLEOTIDE SEQUENCE [LARGE SCALE GENOMIC DNA]</scope>
    <source>
        <strain evidence="2 3">SB3404</strain>
    </source>
</reference>
<evidence type="ECO:0000313" key="3">
    <source>
        <dbReference type="Proteomes" id="UP000477722"/>
    </source>
</evidence>
<feature type="transmembrane region" description="Helical" evidence="1">
    <location>
        <begin position="62"/>
        <end position="80"/>
    </location>
</feature>
<evidence type="ECO:0000256" key="1">
    <source>
        <dbReference type="SAM" id="Phobius"/>
    </source>
</evidence>
<dbReference type="Proteomes" id="UP000477722">
    <property type="component" value="Unassembled WGS sequence"/>
</dbReference>
<evidence type="ECO:0000313" key="2">
    <source>
        <dbReference type="EMBL" id="NGO67464.1"/>
    </source>
</evidence>
<keyword evidence="1" id="KW-1133">Transmembrane helix</keyword>
<keyword evidence="1" id="KW-0472">Membrane</keyword>